<evidence type="ECO:0000313" key="4">
    <source>
        <dbReference type="Proteomes" id="UP000316921"/>
    </source>
</evidence>
<keyword evidence="1" id="KW-0862">Zinc</keyword>
<name>A0A518BHS8_9BACT</name>
<dbReference type="SMART" id="SM01260">
    <property type="entry name" value="LANC_like"/>
    <property type="match status" value="1"/>
</dbReference>
<dbReference type="PRINTS" id="PR01950">
    <property type="entry name" value="LANCSUPER"/>
</dbReference>
<feature type="binding site" evidence="1">
    <location>
        <position position="301"/>
    </location>
    <ligand>
        <name>Zn(2+)</name>
        <dbReference type="ChEBI" id="CHEBI:29105"/>
    </ligand>
</feature>
<dbReference type="KEGG" id="pbap:Pla133_16040"/>
<reference evidence="3 4" key="1">
    <citation type="submission" date="2019-02" db="EMBL/GenBank/DDBJ databases">
        <title>Deep-cultivation of Planctomycetes and their phenomic and genomic characterization uncovers novel biology.</title>
        <authorList>
            <person name="Wiegand S."/>
            <person name="Jogler M."/>
            <person name="Boedeker C."/>
            <person name="Pinto D."/>
            <person name="Vollmers J."/>
            <person name="Rivas-Marin E."/>
            <person name="Kohn T."/>
            <person name="Peeters S.H."/>
            <person name="Heuer A."/>
            <person name="Rast P."/>
            <person name="Oberbeckmann S."/>
            <person name="Bunk B."/>
            <person name="Jeske O."/>
            <person name="Meyerdierks A."/>
            <person name="Storesund J.E."/>
            <person name="Kallscheuer N."/>
            <person name="Luecker S."/>
            <person name="Lage O.M."/>
            <person name="Pohl T."/>
            <person name="Merkel B.J."/>
            <person name="Hornburger P."/>
            <person name="Mueller R.-W."/>
            <person name="Bruemmer F."/>
            <person name="Labrenz M."/>
            <person name="Spormann A.M."/>
            <person name="Op den Camp H."/>
            <person name="Overmann J."/>
            <person name="Amann R."/>
            <person name="Jetten M.S.M."/>
            <person name="Mascher T."/>
            <person name="Medema M.H."/>
            <person name="Devos D.P."/>
            <person name="Kaster A.-K."/>
            <person name="Ovreas L."/>
            <person name="Rohde M."/>
            <person name="Galperin M.Y."/>
            <person name="Jogler C."/>
        </authorList>
    </citation>
    <scope>NUCLEOTIDE SEQUENCE [LARGE SCALE GENOMIC DNA]</scope>
    <source>
        <strain evidence="3 4">Pla133</strain>
    </source>
</reference>
<dbReference type="InterPro" id="IPR012341">
    <property type="entry name" value="6hp_glycosidase-like_sf"/>
</dbReference>
<dbReference type="GO" id="GO:0031179">
    <property type="term" value="P:peptide modification"/>
    <property type="evidence" value="ECO:0007669"/>
    <property type="project" value="InterPro"/>
</dbReference>
<organism evidence="3 4">
    <name type="scientific">Engelhardtia mirabilis</name>
    <dbReference type="NCBI Taxonomy" id="2528011"/>
    <lineage>
        <taxon>Bacteria</taxon>
        <taxon>Pseudomonadati</taxon>
        <taxon>Planctomycetota</taxon>
        <taxon>Planctomycetia</taxon>
        <taxon>Planctomycetia incertae sedis</taxon>
        <taxon>Engelhardtia</taxon>
    </lineage>
</organism>
<evidence type="ECO:0000313" key="3">
    <source>
        <dbReference type="EMBL" id="QDU66528.1"/>
    </source>
</evidence>
<dbReference type="GO" id="GO:0046872">
    <property type="term" value="F:metal ion binding"/>
    <property type="evidence" value="ECO:0007669"/>
    <property type="project" value="UniProtKB-KW"/>
</dbReference>
<proteinExistence type="predicted"/>
<dbReference type="GO" id="GO:0005975">
    <property type="term" value="P:carbohydrate metabolic process"/>
    <property type="evidence" value="ECO:0007669"/>
    <property type="project" value="InterPro"/>
</dbReference>
<accession>A0A518BHS8</accession>
<dbReference type="SUPFAM" id="SSF158745">
    <property type="entry name" value="LanC-like"/>
    <property type="match status" value="1"/>
</dbReference>
<dbReference type="Gene3D" id="1.50.10.10">
    <property type="match status" value="1"/>
</dbReference>
<sequence length="438" mass="45887">MLTTISTRRSEAPSIPASVPQSDNEQRGRDLGVAASIGWRLVREAHWDGQRCNWIGASMELRPAGWQAVERSFGPDLYAGTSGIAVFLARLYALTGEACFARTAQGAMSQALSRFDRFEGPLGHGFYAGSWGVVWAAREVGSMVADGALVEWAADRVRLGLHADLSAAPTDLIGGAAGAIGALLDLEGESKDGSATALALRYGEHLLSKSRADGDGMVWDTMEQGVLAPLCGLGHGVAGIAWSLLELAQATGDGRFREAARAGHRYERRLFDESRGNWPDLRDHSAFGGAAGEPSFGVAWCHGAVGIGIARERSMRLDSSDHELAREYAVAARTTAAHIHQLLDAGGADASPCHGLTAGVELLASLGEAAGDLDPRDGVSRFRTLGLTHEAEGRAWPCGVLGGGEAPGLMLGLAGIGHAFLRLADPVGCPSLLLVGPR</sequence>
<dbReference type="EMBL" id="CP036287">
    <property type="protein sequence ID" value="QDU66528.1"/>
    <property type="molecule type" value="Genomic_DNA"/>
</dbReference>
<keyword evidence="1" id="KW-0479">Metal-binding</keyword>
<gene>
    <name evidence="3" type="ORF">Pla133_16040</name>
</gene>
<dbReference type="InterPro" id="IPR007822">
    <property type="entry name" value="LANC-like"/>
</dbReference>
<keyword evidence="4" id="KW-1185">Reference proteome</keyword>
<dbReference type="AlphaFoldDB" id="A0A518BHS8"/>
<dbReference type="RefSeq" id="WP_145064357.1">
    <property type="nucleotide sequence ID" value="NZ_CP036287.1"/>
</dbReference>
<protein>
    <submittedName>
        <fullName evidence="3">Lanthionine synthetase C-like protein</fullName>
    </submittedName>
</protein>
<evidence type="ECO:0000256" key="2">
    <source>
        <dbReference type="SAM" id="MobiDB-lite"/>
    </source>
</evidence>
<evidence type="ECO:0000256" key="1">
    <source>
        <dbReference type="PIRSR" id="PIRSR607822-1"/>
    </source>
</evidence>
<feature type="region of interest" description="Disordered" evidence="2">
    <location>
        <begin position="1"/>
        <end position="27"/>
    </location>
</feature>
<dbReference type="Proteomes" id="UP000316921">
    <property type="component" value="Chromosome"/>
</dbReference>
<dbReference type="Pfam" id="PF05147">
    <property type="entry name" value="LANC_like"/>
    <property type="match status" value="1"/>
</dbReference>